<dbReference type="PANTHER" id="PTHR21325">
    <property type="entry name" value="PHOSPHOLIPASE B, PLB1"/>
    <property type="match status" value="1"/>
</dbReference>
<evidence type="ECO:0000256" key="12">
    <source>
        <dbReference type="ARBA" id="ARBA00023180"/>
    </source>
</evidence>
<comment type="catalytic activity">
    <reaction evidence="31">
        <text>1-octadecanoyl-2-(9Z,12Z)-octadecadienoyl-sn-glycerol + H2O = 1-octadecanoyl-sn-glycerol + (9Z,12Z)-octadecadienoate + H(+)</text>
        <dbReference type="Rhea" id="RHEA:40927"/>
        <dbReference type="ChEBI" id="CHEBI:15377"/>
        <dbReference type="ChEBI" id="CHEBI:15378"/>
        <dbReference type="ChEBI" id="CHEBI:30245"/>
        <dbReference type="ChEBI" id="CHEBI:75550"/>
        <dbReference type="ChEBI" id="CHEBI:77097"/>
    </reaction>
    <physiologicalReaction direction="left-to-right" evidence="31">
        <dbReference type="Rhea" id="RHEA:40928"/>
    </physiologicalReaction>
</comment>
<dbReference type="InterPro" id="IPR035547">
    <property type="entry name" value="Phospholipase_B"/>
</dbReference>
<dbReference type="AlphaFoldDB" id="A0A9Q1HFN5"/>
<evidence type="ECO:0000256" key="9">
    <source>
        <dbReference type="ARBA" id="ARBA00022989"/>
    </source>
</evidence>
<evidence type="ECO:0000256" key="27">
    <source>
        <dbReference type="ARBA" id="ARBA00048049"/>
    </source>
</evidence>
<comment type="catalytic activity">
    <reaction evidence="42">
        <text>2-(9Z-octadecenoyl)-glycerol + H2O = glycerol + (9Z)-octadecenoate + H(+)</text>
        <dbReference type="Rhea" id="RHEA:38491"/>
        <dbReference type="ChEBI" id="CHEBI:15377"/>
        <dbReference type="ChEBI" id="CHEBI:15378"/>
        <dbReference type="ChEBI" id="CHEBI:17754"/>
        <dbReference type="ChEBI" id="CHEBI:30823"/>
        <dbReference type="ChEBI" id="CHEBI:73990"/>
    </reaction>
    <physiologicalReaction direction="left-to-right" evidence="42">
        <dbReference type="Rhea" id="RHEA:38492"/>
    </physiologicalReaction>
</comment>
<evidence type="ECO:0000256" key="31">
    <source>
        <dbReference type="ARBA" id="ARBA00048374"/>
    </source>
</evidence>
<evidence type="ECO:0000256" key="41">
    <source>
        <dbReference type="ARBA" id="ARBA00049372"/>
    </source>
</evidence>
<dbReference type="InterPro" id="IPR001087">
    <property type="entry name" value="GDSL"/>
</dbReference>
<evidence type="ECO:0000256" key="42">
    <source>
        <dbReference type="ARBA" id="ARBA00049461"/>
    </source>
</evidence>
<evidence type="ECO:0000256" key="37">
    <source>
        <dbReference type="ARBA" id="ARBA00048869"/>
    </source>
</evidence>
<comment type="catalytic activity">
    <reaction evidence="39">
        <text>1-hexadecanoyl-2-(9Z)-octadecenoyl-3-octadecanoyl-sn-glycerol + H2O = 1-hexadecanoyl-3-octadecanoyl-sn-glycerol + (9Z)-octadecenoate + H(+)</text>
        <dbReference type="Rhea" id="RHEA:41103"/>
        <dbReference type="ChEBI" id="CHEBI:15377"/>
        <dbReference type="ChEBI" id="CHEBI:15378"/>
        <dbReference type="ChEBI" id="CHEBI:30823"/>
        <dbReference type="ChEBI" id="CHEBI:77623"/>
        <dbReference type="ChEBI" id="CHEBI:77624"/>
    </reaction>
    <physiologicalReaction direction="left-to-right" evidence="39">
        <dbReference type="Rhea" id="RHEA:41104"/>
    </physiologicalReaction>
</comment>
<dbReference type="GO" id="GO:0050253">
    <property type="term" value="F:retinyl-palmitate esterase activity"/>
    <property type="evidence" value="ECO:0007669"/>
    <property type="project" value="TreeGrafter"/>
</dbReference>
<evidence type="ECO:0000256" key="33">
    <source>
        <dbReference type="ARBA" id="ARBA00048454"/>
    </source>
</evidence>
<comment type="catalytic activity">
    <reaction evidence="28">
        <text>1,2-di-(9Z-octadecenoyl)-sn-glycero-3-phosphocholine + H2O = 1-(9Z-octadecenoyl)-sn-glycero-3-phosphocholine + (9Z)-octadecenoate + H(+)</text>
        <dbReference type="Rhea" id="RHEA:40923"/>
        <dbReference type="ChEBI" id="CHEBI:15377"/>
        <dbReference type="ChEBI" id="CHEBI:15378"/>
        <dbReference type="ChEBI" id="CHEBI:28610"/>
        <dbReference type="ChEBI" id="CHEBI:30823"/>
        <dbReference type="ChEBI" id="CHEBI:74669"/>
    </reaction>
    <physiologicalReaction direction="left-to-right" evidence="28">
        <dbReference type="Rhea" id="RHEA:40924"/>
    </physiologicalReaction>
</comment>
<comment type="catalytic activity">
    <reaction evidence="14">
        <text>1-hexadecanoyl-2-(9Z,12Z-octadecadienoyl)-sn-glycero-3-phosphocholine + H2O = (9Z,12Z)-octadecadienoate + 1-hexadecanoyl-sn-glycero-3-phosphocholine + H(+)</text>
        <dbReference type="Rhea" id="RHEA:40811"/>
        <dbReference type="ChEBI" id="CHEBI:15377"/>
        <dbReference type="ChEBI" id="CHEBI:15378"/>
        <dbReference type="ChEBI" id="CHEBI:30245"/>
        <dbReference type="ChEBI" id="CHEBI:72998"/>
        <dbReference type="ChEBI" id="CHEBI:73002"/>
    </reaction>
    <physiologicalReaction direction="left-to-right" evidence="14">
        <dbReference type="Rhea" id="RHEA:40812"/>
    </physiologicalReaction>
</comment>
<evidence type="ECO:0000313" key="45">
    <source>
        <dbReference type="Proteomes" id="UP001152320"/>
    </source>
</evidence>
<accession>A0A9Q1HFN5</accession>
<evidence type="ECO:0000256" key="17">
    <source>
        <dbReference type="ARBA" id="ARBA00031182"/>
    </source>
</evidence>
<comment type="catalytic activity">
    <reaction evidence="41">
        <text>1,3-di-(9Z-octadecenoyl)-glycerol + H2O = 1-(9Z-octadecenoyl)-glycerol + (9Z)-octadecenoate + H(+)</text>
        <dbReference type="Rhea" id="RHEA:39939"/>
        <dbReference type="ChEBI" id="CHEBI:15377"/>
        <dbReference type="ChEBI" id="CHEBI:15378"/>
        <dbReference type="ChEBI" id="CHEBI:30823"/>
        <dbReference type="ChEBI" id="CHEBI:75342"/>
        <dbReference type="ChEBI" id="CHEBI:75735"/>
    </reaction>
    <physiologicalReaction direction="left-to-right" evidence="41">
        <dbReference type="Rhea" id="RHEA:39940"/>
    </physiologicalReaction>
</comment>
<evidence type="ECO:0000256" key="40">
    <source>
        <dbReference type="ARBA" id="ARBA00049363"/>
    </source>
</evidence>
<reference evidence="44" key="1">
    <citation type="submission" date="2021-10" db="EMBL/GenBank/DDBJ databases">
        <title>Tropical sea cucumber genome reveals ecological adaptation and Cuvierian tubules defense mechanism.</title>
        <authorList>
            <person name="Chen T."/>
        </authorList>
    </citation>
    <scope>NUCLEOTIDE SEQUENCE</scope>
    <source>
        <strain evidence="44">Nanhai2018</strain>
        <tissue evidence="44">Muscle</tissue>
    </source>
</reference>
<evidence type="ECO:0000256" key="25">
    <source>
        <dbReference type="ARBA" id="ARBA00048011"/>
    </source>
</evidence>
<evidence type="ECO:0000256" key="43">
    <source>
        <dbReference type="SAM" id="SignalP"/>
    </source>
</evidence>
<dbReference type="PANTHER" id="PTHR21325:SF31">
    <property type="entry name" value="GH22081P-RELATED"/>
    <property type="match status" value="1"/>
</dbReference>
<evidence type="ECO:0000256" key="8">
    <source>
        <dbReference type="ARBA" id="ARBA00022801"/>
    </source>
</evidence>
<evidence type="ECO:0000256" key="20">
    <source>
        <dbReference type="ARBA" id="ARBA00045916"/>
    </source>
</evidence>
<feature type="signal peptide" evidence="43">
    <location>
        <begin position="1"/>
        <end position="16"/>
    </location>
</feature>
<evidence type="ECO:0000256" key="2">
    <source>
        <dbReference type="ARBA" id="ARBA00009979"/>
    </source>
</evidence>
<evidence type="ECO:0000256" key="22">
    <source>
        <dbReference type="ARBA" id="ARBA00047363"/>
    </source>
</evidence>
<comment type="catalytic activity">
    <reaction evidence="33">
        <text>a 1-acyl-sn-glycero-3-phosphocholine + H2O = sn-glycerol 3-phosphocholine + a fatty acid + H(+)</text>
        <dbReference type="Rhea" id="RHEA:15177"/>
        <dbReference type="ChEBI" id="CHEBI:15377"/>
        <dbReference type="ChEBI" id="CHEBI:15378"/>
        <dbReference type="ChEBI" id="CHEBI:16870"/>
        <dbReference type="ChEBI" id="CHEBI:28868"/>
        <dbReference type="ChEBI" id="CHEBI:58168"/>
        <dbReference type="EC" id="3.1.1.5"/>
    </reaction>
    <physiologicalReaction direction="left-to-right" evidence="33">
        <dbReference type="Rhea" id="RHEA:15178"/>
    </physiologicalReaction>
</comment>
<dbReference type="OrthoDB" id="10265800at2759"/>
<dbReference type="GO" id="GO:0006644">
    <property type="term" value="P:phospholipid metabolic process"/>
    <property type="evidence" value="ECO:0007669"/>
    <property type="project" value="TreeGrafter"/>
</dbReference>
<sequence length="421" mass="46627">MKSVLPLLFLLSTAVCQESIGNADDNVWPTFLRAIGILDELSPLDEPCRVDYQHPYSFNCDTDISAGPPATSVHALRPHDVSVIGAMGDSLTAAFGSDACSLSEMVGEFRGRSWPVGGDLTIEEVSTLPNILKKYNPDLKGYSLGISGWGSEEAAFNTAISGGRSEHMTIMTEAMIEKMKEHPEVDFDNDWKVVTAFIGGNDLCQYCFNFHKYSAEQYVENIKQALDIMHREMPRTLVNVMGVLRVSDVDHLSGLTCDFIHIIACNCAMFKEGDDHAELVNLVNDYQALLEDLIMSGRYDTRDDFTVVYQPYLVNTRFPLLDTLEGDASYFAPDCFHFSAKGHAVAAKELWNNMLEPVGHKSTVWDPDSTYSCPTKENPYFFTNMNSGLTSAEYPPIGDDATKITTSVVAFVSSFVVYALK</sequence>
<keyword evidence="8" id="KW-0378">Hydrolase</keyword>
<evidence type="ECO:0000256" key="10">
    <source>
        <dbReference type="ARBA" id="ARBA00023098"/>
    </source>
</evidence>
<dbReference type="GO" id="GO:0004622">
    <property type="term" value="F:phosphatidylcholine lysophospholipase activity"/>
    <property type="evidence" value="ECO:0007669"/>
    <property type="project" value="UniProtKB-EC"/>
</dbReference>
<evidence type="ECO:0000256" key="35">
    <source>
        <dbReference type="ARBA" id="ARBA00048656"/>
    </source>
</evidence>
<name>A0A9Q1HFN5_HOLLE</name>
<dbReference type="Proteomes" id="UP001152320">
    <property type="component" value="Chromosome 3"/>
</dbReference>
<comment type="catalytic activity">
    <reaction evidence="30">
        <text>1-hexadecanoyl-2-(9Z,12Z-octadecadienoyl)-sn-glycero-3-phosphocholine + H2O = 2-(9Z,12Z-octadecadienoyl)-sn-glycero-3-phosphocholine + hexadecanoate + H(+)</text>
        <dbReference type="Rhea" id="RHEA:40971"/>
        <dbReference type="ChEBI" id="CHEBI:7896"/>
        <dbReference type="ChEBI" id="CHEBI:15377"/>
        <dbReference type="ChEBI" id="CHEBI:15378"/>
        <dbReference type="ChEBI" id="CHEBI:73002"/>
        <dbReference type="ChEBI" id="CHEBI:76084"/>
    </reaction>
    <physiologicalReaction direction="left-to-right" evidence="30">
        <dbReference type="Rhea" id="RHEA:40972"/>
    </physiologicalReaction>
</comment>
<evidence type="ECO:0000256" key="3">
    <source>
        <dbReference type="ARBA" id="ARBA00015133"/>
    </source>
</evidence>
<evidence type="ECO:0000256" key="23">
    <source>
        <dbReference type="ARBA" id="ARBA00047438"/>
    </source>
</evidence>
<evidence type="ECO:0000256" key="15">
    <source>
        <dbReference type="ARBA" id="ARBA00023422"/>
    </source>
</evidence>
<comment type="catalytic activity">
    <reaction evidence="23">
        <text>1-(9Z-octadecenoyl)-glycerol + H2O = glycerol + (9Z)-octadecenoate + H(+)</text>
        <dbReference type="Rhea" id="RHEA:38487"/>
        <dbReference type="ChEBI" id="CHEBI:15377"/>
        <dbReference type="ChEBI" id="CHEBI:15378"/>
        <dbReference type="ChEBI" id="CHEBI:17754"/>
        <dbReference type="ChEBI" id="CHEBI:30823"/>
        <dbReference type="ChEBI" id="CHEBI:75342"/>
    </reaction>
    <physiologicalReaction direction="left-to-right" evidence="23">
        <dbReference type="Rhea" id="RHEA:38488"/>
    </physiologicalReaction>
</comment>
<comment type="catalytic activity">
    <reaction evidence="21">
        <text>1-hexadecanoyl-2-(9Z)-octadecenoyl-3-octadecanoyl-sn-glycerol + H2O = 2-(9Z-octadecenoyl)-3-octadecanoyl-sn-glycerol + hexadecanoate + H(+)</text>
        <dbReference type="Rhea" id="RHEA:41107"/>
        <dbReference type="ChEBI" id="CHEBI:7896"/>
        <dbReference type="ChEBI" id="CHEBI:15377"/>
        <dbReference type="ChEBI" id="CHEBI:15378"/>
        <dbReference type="ChEBI" id="CHEBI:75558"/>
        <dbReference type="ChEBI" id="CHEBI:77623"/>
    </reaction>
    <physiologicalReaction direction="left-to-right" evidence="21">
        <dbReference type="Rhea" id="RHEA:41108"/>
    </physiologicalReaction>
</comment>
<comment type="catalytic activity">
    <reaction evidence="29">
        <text>1,2-dihexadecanoyl-sn-glycero-3-phosphocholine + H2O = 1-hexadecanoyl-sn-glycero-3-phosphocholine + hexadecanoate + H(+)</text>
        <dbReference type="Rhea" id="RHEA:41223"/>
        <dbReference type="ChEBI" id="CHEBI:7896"/>
        <dbReference type="ChEBI" id="CHEBI:15377"/>
        <dbReference type="ChEBI" id="CHEBI:15378"/>
        <dbReference type="ChEBI" id="CHEBI:72998"/>
        <dbReference type="ChEBI" id="CHEBI:72999"/>
    </reaction>
    <physiologicalReaction direction="left-to-right" evidence="29">
        <dbReference type="Rhea" id="RHEA:41224"/>
    </physiologicalReaction>
</comment>
<gene>
    <name evidence="44" type="ORF">HOLleu_07480</name>
</gene>
<comment type="catalytic activity">
    <reaction evidence="25">
        <text>2,3-di-(9Z)-octadecenoyl-sn-glycerol + H2O = 3-(9Z-octadecenoyl)-sn-glycerol + (9Z)-octadecenoate + H(+)</text>
        <dbReference type="Rhea" id="RHEA:42604"/>
        <dbReference type="ChEBI" id="CHEBI:15377"/>
        <dbReference type="ChEBI" id="CHEBI:15378"/>
        <dbReference type="ChEBI" id="CHEBI:30823"/>
        <dbReference type="ChEBI" id="CHEBI:75824"/>
        <dbReference type="ChEBI" id="CHEBI:75938"/>
    </reaction>
    <physiologicalReaction direction="left-to-right" evidence="25">
        <dbReference type="Rhea" id="RHEA:42605"/>
    </physiologicalReaction>
</comment>
<evidence type="ECO:0000256" key="38">
    <source>
        <dbReference type="ARBA" id="ARBA00048872"/>
    </source>
</evidence>
<dbReference type="GO" id="GO:0004806">
    <property type="term" value="F:triacylglycerol lipase activity"/>
    <property type="evidence" value="ECO:0007669"/>
    <property type="project" value="UniProtKB-EC"/>
</dbReference>
<dbReference type="Gene3D" id="3.40.50.1110">
    <property type="entry name" value="SGNH hydrolase"/>
    <property type="match status" value="1"/>
</dbReference>
<keyword evidence="5" id="KW-0812">Transmembrane</keyword>
<comment type="catalytic activity">
    <reaction evidence="24">
        <text>1-hexadecanoyl-2-(9Z)-octadecenoyl-3-octadecanoyl-sn-glycerol + H2O = 1-hexadecanoyl-2-(9Z-octadecenoyl)-sn-glycerol + octadecanoate + H(+)</text>
        <dbReference type="Rhea" id="RHEA:41111"/>
        <dbReference type="ChEBI" id="CHEBI:15377"/>
        <dbReference type="ChEBI" id="CHEBI:15378"/>
        <dbReference type="ChEBI" id="CHEBI:25629"/>
        <dbReference type="ChEBI" id="CHEBI:75466"/>
        <dbReference type="ChEBI" id="CHEBI:77623"/>
    </reaction>
    <physiologicalReaction direction="left-to-right" evidence="24">
        <dbReference type="Rhea" id="RHEA:41112"/>
    </physiologicalReaction>
</comment>
<evidence type="ECO:0000256" key="34">
    <source>
        <dbReference type="ARBA" id="ARBA00048613"/>
    </source>
</evidence>
<evidence type="ECO:0000256" key="1">
    <source>
        <dbReference type="ARBA" id="ARBA00004247"/>
    </source>
</evidence>
<evidence type="ECO:0000256" key="13">
    <source>
        <dbReference type="ARBA" id="ARBA00023369"/>
    </source>
</evidence>
<comment type="catalytic activity">
    <reaction evidence="40">
        <text>1,2-dihexadecanoyl-sn-glycero-3-phosphocholine + 2 H2O = sn-glycerol 3-phosphocholine + 2 hexadecanoate + 2 H(+)</text>
        <dbReference type="Rhea" id="RHEA:40975"/>
        <dbReference type="ChEBI" id="CHEBI:7896"/>
        <dbReference type="ChEBI" id="CHEBI:15377"/>
        <dbReference type="ChEBI" id="CHEBI:15378"/>
        <dbReference type="ChEBI" id="CHEBI:16870"/>
        <dbReference type="ChEBI" id="CHEBI:72999"/>
    </reaction>
    <physiologicalReaction direction="left-to-right" evidence="40">
        <dbReference type="Rhea" id="RHEA:40976"/>
    </physiologicalReaction>
</comment>
<comment type="caution">
    <text evidence="44">The sequence shown here is derived from an EMBL/GenBank/DDBJ whole genome shotgun (WGS) entry which is preliminary data.</text>
</comment>
<comment type="catalytic activity">
    <reaction evidence="34">
        <text>1-hexadecanoyl-2-(9Z-octadecenoyl)-sn-glycero-3-phosphoethanolamine + H2O = 1-hexadecanoyl-sn-glycero-3-phosphoethanolamine + (9Z)-octadecenoate + H(+)</text>
        <dbReference type="Rhea" id="RHEA:40911"/>
        <dbReference type="ChEBI" id="CHEBI:15377"/>
        <dbReference type="ChEBI" id="CHEBI:15378"/>
        <dbReference type="ChEBI" id="CHEBI:30823"/>
        <dbReference type="ChEBI" id="CHEBI:73004"/>
        <dbReference type="ChEBI" id="CHEBI:73007"/>
    </reaction>
    <physiologicalReaction direction="left-to-right" evidence="34">
        <dbReference type="Rhea" id="RHEA:40912"/>
    </physiologicalReaction>
</comment>
<dbReference type="Pfam" id="PF00657">
    <property type="entry name" value="Lipase_GDSL"/>
    <property type="match status" value="1"/>
</dbReference>
<comment type="catalytic activity">
    <reaction evidence="15">
        <text>a 1,2-diacyl-sn-glycero-3-phosphocholine + H2O = a 1-acyl-sn-glycero-3-phosphocholine + a fatty acid + H(+)</text>
        <dbReference type="Rhea" id="RHEA:15801"/>
        <dbReference type="ChEBI" id="CHEBI:15377"/>
        <dbReference type="ChEBI" id="CHEBI:15378"/>
        <dbReference type="ChEBI" id="CHEBI:28868"/>
        <dbReference type="ChEBI" id="CHEBI:57643"/>
        <dbReference type="ChEBI" id="CHEBI:58168"/>
        <dbReference type="EC" id="3.1.1.4"/>
    </reaction>
    <physiologicalReaction direction="left-to-right" evidence="15">
        <dbReference type="Rhea" id="RHEA:15802"/>
    </physiologicalReaction>
</comment>
<keyword evidence="4" id="KW-1003">Cell membrane</keyword>
<dbReference type="CDD" id="cd01824">
    <property type="entry name" value="Phospholipase_B_like"/>
    <property type="match status" value="1"/>
</dbReference>
<dbReference type="EMBL" id="JAIZAY010000003">
    <property type="protein sequence ID" value="KAJ8044684.1"/>
    <property type="molecule type" value="Genomic_DNA"/>
</dbReference>
<comment type="catalytic activity">
    <reaction evidence="22">
        <text>1,3-dihexadecanoyl-2-(9Z-octadecenoyl)glycerol + H2O = 1-hexadecanoyl-2-(9Z-octadecenoyl)-glycerol + hexadecanoate + H(+)</text>
        <dbReference type="Rhea" id="RHEA:40979"/>
        <dbReference type="ChEBI" id="CHEBI:7896"/>
        <dbReference type="ChEBI" id="CHEBI:15377"/>
        <dbReference type="ChEBI" id="CHEBI:15378"/>
        <dbReference type="ChEBI" id="CHEBI:75585"/>
        <dbReference type="ChEBI" id="CHEBI:75688"/>
    </reaction>
    <physiologicalReaction direction="left-to-right" evidence="22">
        <dbReference type="Rhea" id="RHEA:40980"/>
    </physiologicalReaction>
</comment>
<evidence type="ECO:0000256" key="21">
    <source>
        <dbReference type="ARBA" id="ARBA00047324"/>
    </source>
</evidence>
<keyword evidence="11" id="KW-0472">Membrane</keyword>
<comment type="catalytic activity">
    <reaction evidence="36">
        <text>1-hexadecanoyl-2-(9Z-octadecenoyl)-sn-glycero-3-phosphocholine + H2O = 1-hexadecanoyl-sn-glycero-3-phosphocholine + (9Z)-octadecenoate + H(+)</text>
        <dbReference type="Rhea" id="RHEA:38779"/>
        <dbReference type="ChEBI" id="CHEBI:15377"/>
        <dbReference type="ChEBI" id="CHEBI:15378"/>
        <dbReference type="ChEBI" id="CHEBI:30823"/>
        <dbReference type="ChEBI" id="CHEBI:72998"/>
        <dbReference type="ChEBI" id="CHEBI:73001"/>
    </reaction>
    <physiologicalReaction direction="left-to-right" evidence="36">
        <dbReference type="Rhea" id="RHEA:38780"/>
    </physiologicalReaction>
</comment>
<evidence type="ECO:0000256" key="4">
    <source>
        <dbReference type="ARBA" id="ARBA00022475"/>
    </source>
</evidence>
<dbReference type="SUPFAM" id="SSF52266">
    <property type="entry name" value="SGNH hydrolase"/>
    <property type="match status" value="1"/>
</dbReference>
<evidence type="ECO:0000256" key="39">
    <source>
        <dbReference type="ARBA" id="ARBA00048939"/>
    </source>
</evidence>
<feature type="chain" id="PRO_5040258287" description="Phospholipase B1, membrane-associated" evidence="43">
    <location>
        <begin position="17"/>
        <end position="421"/>
    </location>
</feature>
<keyword evidence="6 43" id="KW-0732">Signal</keyword>
<evidence type="ECO:0000256" key="7">
    <source>
        <dbReference type="ARBA" id="ARBA00022737"/>
    </source>
</evidence>
<evidence type="ECO:0000313" key="44">
    <source>
        <dbReference type="EMBL" id="KAJ8044684.1"/>
    </source>
</evidence>
<keyword evidence="7" id="KW-0677">Repeat</keyword>
<dbReference type="GO" id="GO:0004623">
    <property type="term" value="F:phospholipase A2 activity"/>
    <property type="evidence" value="ECO:0007669"/>
    <property type="project" value="UniProtKB-EC"/>
</dbReference>
<comment type="similarity">
    <text evidence="2">Belongs to the 'GDSL' lipolytic enzyme family. Phospholipase B1 subfamily.</text>
</comment>
<protein>
    <recommendedName>
        <fullName evidence="3">Phospholipase B1, membrane-associated</fullName>
    </recommendedName>
    <alternativeName>
        <fullName evidence="16">Lysophospholipase</fullName>
    </alternativeName>
    <alternativeName>
        <fullName evidence="17">Phospholipase A2</fullName>
    </alternativeName>
    <alternativeName>
        <fullName evidence="19">Phospholipase B/lipase</fullName>
    </alternativeName>
    <alternativeName>
        <fullName evidence="18">Triacylglycerol lipase</fullName>
    </alternativeName>
</protein>
<comment type="catalytic activity">
    <reaction evidence="37">
        <text>1,3-dihexadecanoyl-2-(9Z-octadecenoyl)glycerol + H2O = 1,3-dihexadecanoylglycerol + (9Z)-octadecenoate + H(+)</text>
        <dbReference type="Rhea" id="RHEA:40983"/>
        <dbReference type="ChEBI" id="CHEBI:15377"/>
        <dbReference type="ChEBI" id="CHEBI:15378"/>
        <dbReference type="ChEBI" id="CHEBI:30823"/>
        <dbReference type="ChEBI" id="CHEBI:75688"/>
        <dbReference type="ChEBI" id="CHEBI:77619"/>
    </reaction>
    <physiologicalReaction direction="left-to-right" evidence="37">
        <dbReference type="Rhea" id="RHEA:40984"/>
    </physiologicalReaction>
</comment>
<keyword evidence="9" id="KW-1133">Transmembrane helix</keyword>
<comment type="catalytic activity">
    <reaction evidence="26">
        <text>1-hexadecanoyl-2-(9Z-octadecenoyl)-sn-glycero-3-phospho-(1'-sn-glycerol) + H2O = 1-hexadecanoyl-sn-glycero-3-phospho-(1'-sn-glycerol) + (9Z)-octadecenoate + H(+)</text>
        <dbReference type="Rhea" id="RHEA:40919"/>
        <dbReference type="ChEBI" id="CHEBI:15377"/>
        <dbReference type="ChEBI" id="CHEBI:15378"/>
        <dbReference type="ChEBI" id="CHEBI:30823"/>
        <dbReference type="ChEBI" id="CHEBI:72841"/>
        <dbReference type="ChEBI" id="CHEBI:75158"/>
    </reaction>
    <physiologicalReaction direction="left-to-right" evidence="26">
        <dbReference type="Rhea" id="RHEA:40920"/>
    </physiologicalReaction>
</comment>
<evidence type="ECO:0000256" key="14">
    <source>
        <dbReference type="ARBA" id="ARBA00023408"/>
    </source>
</evidence>
<evidence type="ECO:0000256" key="29">
    <source>
        <dbReference type="ARBA" id="ARBA00048227"/>
    </source>
</evidence>
<comment type="function">
    <text evidence="20">Calcium-independent membrane-associated phospholipase that catalyzes complete diacylation of phospholipids by hydrolyzing both sn-1 and sn-2 fatty acyl chains attached to the glycerol backbone (phospholipase B activity). Has dual phospholipase and lysophospholipase activities toward diacylphospholipids. Preferentially cleaves sn-2 ester bonds over sn-1 bonds. Acts as a lipase toward glycerolipid substrates. Hydrolyzes fatty acyl chains of diacylglycerols with preference for the sn-2 position and of triacylglycerols with not positional selectivity. May also hydrolyze long chain retinyl esters such as retinyl palmitate. May contribute to digestion of dietary phospholipids, glycerolipids and retinoids, facilitating lipid absorption at the brush border.</text>
</comment>
<evidence type="ECO:0000256" key="16">
    <source>
        <dbReference type="ARBA" id="ARBA00029723"/>
    </source>
</evidence>
<comment type="catalytic activity">
    <reaction evidence="13">
        <text>a triacylglycerol + H2O = a diacylglycerol + a fatty acid + H(+)</text>
        <dbReference type="Rhea" id="RHEA:12044"/>
        <dbReference type="ChEBI" id="CHEBI:15377"/>
        <dbReference type="ChEBI" id="CHEBI:15378"/>
        <dbReference type="ChEBI" id="CHEBI:17855"/>
        <dbReference type="ChEBI" id="CHEBI:18035"/>
        <dbReference type="ChEBI" id="CHEBI:28868"/>
        <dbReference type="EC" id="3.1.1.3"/>
    </reaction>
    <physiologicalReaction direction="left-to-right" evidence="13">
        <dbReference type="Rhea" id="RHEA:12045"/>
    </physiologicalReaction>
</comment>
<keyword evidence="45" id="KW-1185">Reference proteome</keyword>
<keyword evidence="10" id="KW-0443">Lipid metabolism</keyword>
<comment type="subcellular location">
    <subcellularLocation>
        <location evidence="1">Apical cell membrane</location>
        <topology evidence="1">Single-pass type I membrane protein</topology>
    </subcellularLocation>
</comment>
<dbReference type="InterPro" id="IPR038885">
    <property type="entry name" value="PLB1"/>
</dbReference>
<evidence type="ECO:0000256" key="28">
    <source>
        <dbReference type="ARBA" id="ARBA00048058"/>
    </source>
</evidence>
<evidence type="ECO:0000256" key="18">
    <source>
        <dbReference type="ARBA" id="ARBA00031485"/>
    </source>
</evidence>
<dbReference type="FunFam" id="3.40.50.1110:FF:000005">
    <property type="entry name" value="Phospholipase B1"/>
    <property type="match status" value="1"/>
</dbReference>
<comment type="catalytic activity">
    <reaction evidence="35">
        <text>1-hexadecanoyl-sn-glycero-3-phosphocholine + H2O = sn-glycerol 3-phosphocholine + hexadecanoate + H(+)</text>
        <dbReference type="Rhea" id="RHEA:40435"/>
        <dbReference type="ChEBI" id="CHEBI:7896"/>
        <dbReference type="ChEBI" id="CHEBI:15377"/>
        <dbReference type="ChEBI" id="CHEBI:15378"/>
        <dbReference type="ChEBI" id="CHEBI:16870"/>
        <dbReference type="ChEBI" id="CHEBI:72998"/>
    </reaction>
    <physiologicalReaction direction="left-to-right" evidence="35">
        <dbReference type="Rhea" id="RHEA:40436"/>
    </physiologicalReaction>
</comment>
<dbReference type="InterPro" id="IPR036514">
    <property type="entry name" value="SGNH_hydro_sf"/>
</dbReference>
<comment type="catalytic activity">
    <reaction evidence="38">
        <text>1-O-hexadecyl-2-(9Z)-octadecenoyl-sn-glycero-3-phosphocholine + H2O = 1-O-hexadecyl-sn-glycero-3-phosphocholine + (9Z)-octadecenoate + H(+)</text>
        <dbReference type="Rhea" id="RHEA:40915"/>
        <dbReference type="ChEBI" id="CHEBI:15377"/>
        <dbReference type="ChEBI" id="CHEBI:15378"/>
        <dbReference type="ChEBI" id="CHEBI:30823"/>
        <dbReference type="ChEBI" id="CHEBI:34112"/>
        <dbReference type="ChEBI" id="CHEBI:64496"/>
    </reaction>
    <physiologicalReaction direction="left-to-right" evidence="38">
        <dbReference type="Rhea" id="RHEA:40916"/>
    </physiologicalReaction>
</comment>
<comment type="catalytic activity">
    <reaction evidence="27">
        <text>a 1-O-alkyl-2-acyl-sn-glycero-3-phosphocholine + H2O = a 1-O-alkyl-sn-glycero-3-phosphocholine + a fatty acid + H(+)</text>
        <dbReference type="Rhea" id="RHEA:36231"/>
        <dbReference type="ChEBI" id="CHEBI:15377"/>
        <dbReference type="ChEBI" id="CHEBI:15378"/>
        <dbReference type="ChEBI" id="CHEBI:28868"/>
        <dbReference type="ChEBI" id="CHEBI:30909"/>
        <dbReference type="ChEBI" id="CHEBI:36702"/>
        <dbReference type="EC" id="3.1.1.4"/>
    </reaction>
    <physiologicalReaction direction="left-to-right" evidence="27">
        <dbReference type="Rhea" id="RHEA:36232"/>
    </physiologicalReaction>
</comment>
<keyword evidence="12" id="KW-0325">Glycoprotein</keyword>
<dbReference type="GO" id="GO:0031526">
    <property type="term" value="C:brush border membrane"/>
    <property type="evidence" value="ECO:0007669"/>
    <property type="project" value="TreeGrafter"/>
</dbReference>
<comment type="catalytic activity">
    <reaction evidence="32">
        <text>1,2,3-tri-(9Z-octadecenoyl)-glycerol + H2O = di-(9Z)-octadecenoylglycerol + (9Z)-octadecenoate + H(+)</text>
        <dbReference type="Rhea" id="RHEA:38575"/>
        <dbReference type="ChEBI" id="CHEBI:15377"/>
        <dbReference type="ChEBI" id="CHEBI:15378"/>
        <dbReference type="ChEBI" id="CHEBI:30823"/>
        <dbReference type="ChEBI" id="CHEBI:53753"/>
        <dbReference type="ChEBI" id="CHEBI:75945"/>
    </reaction>
    <physiologicalReaction direction="left-to-right" evidence="32">
        <dbReference type="Rhea" id="RHEA:38576"/>
    </physiologicalReaction>
</comment>
<evidence type="ECO:0000256" key="11">
    <source>
        <dbReference type="ARBA" id="ARBA00023136"/>
    </source>
</evidence>
<evidence type="ECO:0000256" key="24">
    <source>
        <dbReference type="ARBA" id="ARBA00047459"/>
    </source>
</evidence>
<evidence type="ECO:0000256" key="19">
    <source>
        <dbReference type="ARBA" id="ARBA00033022"/>
    </source>
</evidence>
<evidence type="ECO:0000256" key="5">
    <source>
        <dbReference type="ARBA" id="ARBA00022692"/>
    </source>
</evidence>
<evidence type="ECO:0000256" key="36">
    <source>
        <dbReference type="ARBA" id="ARBA00048699"/>
    </source>
</evidence>
<evidence type="ECO:0000256" key="32">
    <source>
        <dbReference type="ARBA" id="ARBA00048386"/>
    </source>
</evidence>
<organism evidence="44 45">
    <name type="scientific">Holothuria leucospilota</name>
    <name type="common">Black long sea cucumber</name>
    <name type="synonym">Mertensiothuria leucospilota</name>
    <dbReference type="NCBI Taxonomy" id="206669"/>
    <lineage>
        <taxon>Eukaryota</taxon>
        <taxon>Metazoa</taxon>
        <taxon>Echinodermata</taxon>
        <taxon>Eleutherozoa</taxon>
        <taxon>Echinozoa</taxon>
        <taxon>Holothuroidea</taxon>
        <taxon>Aspidochirotacea</taxon>
        <taxon>Aspidochirotida</taxon>
        <taxon>Holothuriidae</taxon>
        <taxon>Holothuria</taxon>
    </lineage>
</organism>
<evidence type="ECO:0000256" key="30">
    <source>
        <dbReference type="ARBA" id="ARBA00048362"/>
    </source>
</evidence>
<proteinExistence type="inferred from homology"/>
<evidence type="ECO:0000256" key="6">
    <source>
        <dbReference type="ARBA" id="ARBA00022729"/>
    </source>
</evidence>
<evidence type="ECO:0000256" key="26">
    <source>
        <dbReference type="ARBA" id="ARBA00048015"/>
    </source>
</evidence>